<proteinExistence type="predicted"/>
<protein>
    <submittedName>
        <fullName evidence="1">Uncharacterized protein</fullName>
    </submittedName>
</protein>
<evidence type="ECO:0000313" key="1">
    <source>
        <dbReference type="EMBL" id="CAH1988903.1"/>
    </source>
</evidence>
<dbReference type="EMBL" id="CAKOFQ010007053">
    <property type="protein sequence ID" value="CAH1988903.1"/>
    <property type="molecule type" value="Genomic_DNA"/>
</dbReference>
<accession>A0A9P0PLN3</accession>
<dbReference type="Proteomes" id="UP001152888">
    <property type="component" value="Unassembled WGS sequence"/>
</dbReference>
<gene>
    <name evidence="1" type="ORF">ACAOBT_LOCUS18730</name>
</gene>
<organism evidence="1 2">
    <name type="scientific">Acanthoscelides obtectus</name>
    <name type="common">Bean weevil</name>
    <name type="synonym">Bruchus obtectus</name>
    <dbReference type="NCBI Taxonomy" id="200917"/>
    <lineage>
        <taxon>Eukaryota</taxon>
        <taxon>Metazoa</taxon>
        <taxon>Ecdysozoa</taxon>
        <taxon>Arthropoda</taxon>
        <taxon>Hexapoda</taxon>
        <taxon>Insecta</taxon>
        <taxon>Pterygota</taxon>
        <taxon>Neoptera</taxon>
        <taxon>Endopterygota</taxon>
        <taxon>Coleoptera</taxon>
        <taxon>Polyphaga</taxon>
        <taxon>Cucujiformia</taxon>
        <taxon>Chrysomeloidea</taxon>
        <taxon>Chrysomelidae</taxon>
        <taxon>Bruchinae</taxon>
        <taxon>Bruchini</taxon>
        <taxon>Acanthoscelides</taxon>
    </lineage>
</organism>
<dbReference type="OrthoDB" id="272624at2759"/>
<reference evidence="1" key="1">
    <citation type="submission" date="2022-03" db="EMBL/GenBank/DDBJ databases">
        <authorList>
            <person name="Sayadi A."/>
        </authorList>
    </citation>
    <scope>NUCLEOTIDE SEQUENCE</scope>
</reference>
<dbReference type="AlphaFoldDB" id="A0A9P0PLN3"/>
<sequence length="107" mass="11767">MPLRARTDAIEGVTFAIESRTDAIEGGVTFAIESRTDAIEGLVTLVNTTSPTWYNLGRERLVLNFKYCSILLCSRRLAVSFRIFVTSRVVSISSSGYLSLSNQVLSS</sequence>
<evidence type="ECO:0000313" key="2">
    <source>
        <dbReference type="Proteomes" id="UP001152888"/>
    </source>
</evidence>
<comment type="caution">
    <text evidence="1">The sequence shown here is derived from an EMBL/GenBank/DDBJ whole genome shotgun (WGS) entry which is preliminary data.</text>
</comment>
<name>A0A9P0PLN3_ACAOB</name>
<keyword evidence="2" id="KW-1185">Reference proteome</keyword>